<reference evidence="1" key="1">
    <citation type="submission" date="2019-08" db="EMBL/GenBank/DDBJ databases">
        <authorList>
            <person name="Kucharzyk K."/>
            <person name="Murdoch R.W."/>
            <person name="Higgins S."/>
            <person name="Loffler F."/>
        </authorList>
    </citation>
    <scope>NUCLEOTIDE SEQUENCE</scope>
</reference>
<dbReference type="EMBL" id="VSSQ01011922">
    <property type="protein sequence ID" value="MPM48030.1"/>
    <property type="molecule type" value="Genomic_DNA"/>
</dbReference>
<proteinExistence type="predicted"/>
<dbReference type="AlphaFoldDB" id="A0A645A4B2"/>
<organism evidence="1">
    <name type="scientific">bioreactor metagenome</name>
    <dbReference type="NCBI Taxonomy" id="1076179"/>
    <lineage>
        <taxon>unclassified sequences</taxon>
        <taxon>metagenomes</taxon>
        <taxon>ecological metagenomes</taxon>
    </lineage>
</organism>
<sequence length="168" mass="19779">MEEIYLKAVIFRKICRKFNVHRIIVHPGQQSQYILHQRRKISILKQFFKIKNIRRSSVRITKLAEPVCCLDIQTGEQFFFCLDILGEKLFQILAYKSIFRKGKNIGNVLGIFFLVFKIDGRYPHRIVQAYYFGVIAHRSVHSPCAESKYQAQHARGHINVFVPDIEVR</sequence>
<gene>
    <name evidence="1" type="ORF">SDC9_94751</name>
</gene>
<evidence type="ECO:0000313" key="1">
    <source>
        <dbReference type="EMBL" id="MPM48030.1"/>
    </source>
</evidence>
<protein>
    <submittedName>
        <fullName evidence="1">Uncharacterized protein</fullName>
    </submittedName>
</protein>
<comment type="caution">
    <text evidence="1">The sequence shown here is derived from an EMBL/GenBank/DDBJ whole genome shotgun (WGS) entry which is preliminary data.</text>
</comment>
<name>A0A645A4B2_9ZZZZ</name>
<accession>A0A645A4B2</accession>